<dbReference type="Proteomes" id="UP000430564">
    <property type="component" value="Unassembled WGS sequence"/>
</dbReference>
<dbReference type="Pfam" id="PF02525">
    <property type="entry name" value="Flavodoxin_2"/>
    <property type="match status" value="1"/>
</dbReference>
<dbReference type="Gene3D" id="3.40.50.360">
    <property type="match status" value="1"/>
</dbReference>
<dbReference type="SUPFAM" id="SSF52218">
    <property type="entry name" value="Flavoproteins"/>
    <property type="match status" value="1"/>
</dbReference>
<evidence type="ECO:0000256" key="3">
    <source>
        <dbReference type="ARBA" id="ARBA00022827"/>
    </source>
</evidence>
<evidence type="ECO:0000256" key="1">
    <source>
        <dbReference type="ARBA" id="ARBA00001974"/>
    </source>
</evidence>
<evidence type="ECO:0000313" key="6">
    <source>
        <dbReference type="EMBL" id="KAB7659177.1"/>
    </source>
</evidence>
<comment type="cofactor">
    <cofactor evidence="1">
        <name>FAD</name>
        <dbReference type="ChEBI" id="CHEBI:57692"/>
    </cofactor>
</comment>
<dbReference type="AlphaFoldDB" id="A0A6I1EJJ5"/>
<comment type="similarity">
    <text evidence="4">Belongs to the oxidoreductase MdaB family.</text>
</comment>
<evidence type="ECO:0000259" key="5">
    <source>
        <dbReference type="Pfam" id="PF02525"/>
    </source>
</evidence>
<feature type="domain" description="Flavodoxin-like fold" evidence="5">
    <location>
        <begin position="2"/>
        <end position="185"/>
    </location>
</feature>
<comment type="caution">
    <text evidence="6">The sequence shown here is derived from an EMBL/GenBank/DDBJ whole genome shotgun (WGS) entry which is preliminary data.</text>
</comment>
<evidence type="ECO:0000256" key="4">
    <source>
        <dbReference type="ARBA" id="ARBA00037981"/>
    </source>
</evidence>
<dbReference type="InterPro" id="IPR003680">
    <property type="entry name" value="Flavodoxin_fold"/>
</dbReference>
<dbReference type="EMBL" id="WEHX01000041">
    <property type="protein sequence ID" value="KAB7659177.1"/>
    <property type="molecule type" value="Genomic_DNA"/>
</dbReference>
<sequence>MKTVLIVNAGIRAQGKSGKLNEEMTRLAREAFEAAGVKTLLTDLNNEWTLEEEIEKILAADLILVQTPIWAMSTPRHYTRWQDEVLTHPKICGTDGRTRTDPDKKYGSGGFLTSKHYWLSTTWNAPKKALDEPGEFFDARGIEEVLLPLHKQFAYMGMKPFLPTFAVRDVYKNPTVEADLLRWQATLKEAVKKLA</sequence>
<gene>
    <name evidence="6" type="ORF">GBM95_07025</name>
</gene>
<dbReference type="RefSeq" id="WP_152158451.1">
    <property type="nucleotide sequence ID" value="NZ_WEHX01000041.1"/>
</dbReference>
<dbReference type="InterPro" id="IPR029039">
    <property type="entry name" value="Flavoprotein-like_sf"/>
</dbReference>
<reference evidence="6 7" key="1">
    <citation type="submission" date="2019-10" db="EMBL/GenBank/DDBJ databases">
        <title>Genome diversity of Sutterella seckii.</title>
        <authorList>
            <person name="Chaplin A.V."/>
            <person name="Sokolova S.R."/>
            <person name="Mosin K.A."/>
            <person name="Ivanova E.L."/>
            <person name="Kochetkova T.O."/>
            <person name="Goltsov A.Y."/>
            <person name="Trofimov D.Y."/>
            <person name="Efimov B.A."/>
        </authorList>
    </citation>
    <scope>NUCLEOTIDE SEQUENCE [LARGE SCALE GENOMIC DNA]</scope>
    <source>
        <strain evidence="6 7">ASD393</strain>
    </source>
</reference>
<accession>A0A6I1EJJ5</accession>
<dbReference type="OrthoDB" id="9787136at2"/>
<name>A0A6I1EJJ5_9BURK</name>
<proteinExistence type="inferred from homology"/>
<dbReference type="PANTHER" id="PTHR46305:SF3">
    <property type="entry name" value="NADPH:QUINONE OXIDOREDUCTASE MDAB"/>
    <property type="match status" value="1"/>
</dbReference>
<evidence type="ECO:0000256" key="2">
    <source>
        <dbReference type="ARBA" id="ARBA00022630"/>
    </source>
</evidence>
<dbReference type="InterPro" id="IPR052397">
    <property type="entry name" value="NADPH-QR_MdaB"/>
</dbReference>
<organism evidence="6 7">
    <name type="scientific">Sutterella seckii</name>
    <dbReference type="NCBI Taxonomy" id="1944635"/>
    <lineage>
        <taxon>Bacteria</taxon>
        <taxon>Pseudomonadati</taxon>
        <taxon>Pseudomonadota</taxon>
        <taxon>Betaproteobacteria</taxon>
        <taxon>Burkholderiales</taxon>
        <taxon>Sutterellaceae</taxon>
        <taxon>Sutterella</taxon>
    </lineage>
</organism>
<dbReference type="PANTHER" id="PTHR46305">
    <property type="match status" value="1"/>
</dbReference>
<keyword evidence="2" id="KW-0285">Flavoprotein</keyword>
<keyword evidence="3" id="KW-0274">FAD</keyword>
<evidence type="ECO:0000313" key="7">
    <source>
        <dbReference type="Proteomes" id="UP000430564"/>
    </source>
</evidence>
<protein>
    <submittedName>
        <fullName evidence="6">NAD(P)H-dependent oxidoreductase</fullName>
    </submittedName>
</protein>